<dbReference type="EMBL" id="JBHTGQ010000023">
    <property type="protein sequence ID" value="MFC7750500.1"/>
    <property type="molecule type" value="Genomic_DNA"/>
</dbReference>
<reference evidence="3" key="1">
    <citation type="journal article" date="2019" name="Int. J. Syst. Evol. Microbiol.">
        <title>The Global Catalogue of Microorganisms (GCM) 10K type strain sequencing project: providing services to taxonomists for standard genome sequencing and annotation.</title>
        <authorList>
            <consortium name="The Broad Institute Genomics Platform"/>
            <consortium name="The Broad Institute Genome Sequencing Center for Infectious Disease"/>
            <person name="Wu L."/>
            <person name="Ma J."/>
        </authorList>
    </citation>
    <scope>NUCLEOTIDE SEQUENCE [LARGE SCALE GENOMIC DNA]</scope>
    <source>
        <strain evidence="3">JCM 18657</strain>
    </source>
</reference>
<dbReference type="Pfam" id="PF17881">
    <property type="entry name" value="TseB"/>
    <property type="match status" value="1"/>
</dbReference>
<dbReference type="SUPFAM" id="SSF54403">
    <property type="entry name" value="Cystatin/monellin"/>
    <property type="match status" value="2"/>
</dbReference>
<keyword evidence="3" id="KW-1185">Reference proteome</keyword>
<sequence>MRKGHKTLAASVAAVLLIVVLTIVGYRQIQKGVWAEEAAAERRALEETPLVEAEKIVPFYGKELMMVVHGKTESGQPGYAWVTDSEVRFARADEGVAESFVRAETIRRQPSADIRRVSLGMYRGWHAWEVLYTAEDGSGQTRTYYDYYRFNDGELLETVKLKA</sequence>
<dbReference type="InterPro" id="IPR041401">
    <property type="entry name" value="TseB-like_dom"/>
</dbReference>
<feature type="domain" description="Cell wall elongation regulator TseB-like" evidence="1">
    <location>
        <begin position="40"/>
        <end position="82"/>
    </location>
</feature>
<gene>
    <name evidence="2" type="ORF">ACFQWB_11255</name>
</gene>
<organism evidence="2 3">
    <name type="scientific">Paenibacillus thermoaerophilus</name>
    <dbReference type="NCBI Taxonomy" id="1215385"/>
    <lineage>
        <taxon>Bacteria</taxon>
        <taxon>Bacillati</taxon>
        <taxon>Bacillota</taxon>
        <taxon>Bacilli</taxon>
        <taxon>Bacillales</taxon>
        <taxon>Paenibacillaceae</taxon>
        <taxon>Paenibacillus</taxon>
    </lineage>
</organism>
<evidence type="ECO:0000313" key="2">
    <source>
        <dbReference type="EMBL" id="MFC7750500.1"/>
    </source>
</evidence>
<dbReference type="Proteomes" id="UP001596528">
    <property type="component" value="Unassembled WGS sequence"/>
</dbReference>
<accession>A0ABW2V6U6</accession>
<evidence type="ECO:0000259" key="1">
    <source>
        <dbReference type="Pfam" id="PF17881"/>
    </source>
</evidence>
<evidence type="ECO:0000313" key="3">
    <source>
        <dbReference type="Proteomes" id="UP001596528"/>
    </source>
</evidence>
<dbReference type="InterPro" id="IPR046350">
    <property type="entry name" value="Cystatin_sf"/>
</dbReference>
<proteinExistence type="predicted"/>
<dbReference type="RefSeq" id="WP_138787902.1">
    <property type="nucleotide sequence ID" value="NZ_JBHTGQ010000023.1"/>
</dbReference>
<protein>
    <submittedName>
        <fullName evidence="2">DUF5590 domain-containing protein</fullName>
    </submittedName>
</protein>
<name>A0ABW2V6U6_9BACL</name>
<dbReference type="Gene3D" id="3.10.450.40">
    <property type="match status" value="2"/>
</dbReference>
<comment type="caution">
    <text evidence="2">The sequence shown here is derived from an EMBL/GenBank/DDBJ whole genome shotgun (WGS) entry which is preliminary data.</text>
</comment>